<keyword evidence="3" id="KW-1185">Reference proteome</keyword>
<dbReference type="InterPro" id="IPR013113">
    <property type="entry name" value="SIP_FAD-bd"/>
</dbReference>
<dbReference type="EMBL" id="BMRG01000004">
    <property type="protein sequence ID" value="GGP53113.1"/>
    <property type="molecule type" value="Genomic_DNA"/>
</dbReference>
<dbReference type="AlphaFoldDB" id="A0A918AMR6"/>
<evidence type="ECO:0000313" key="2">
    <source>
        <dbReference type="EMBL" id="GGP53113.1"/>
    </source>
</evidence>
<reference evidence="2" key="1">
    <citation type="journal article" date="2014" name="Int. J. Syst. Evol. Microbiol.">
        <title>Complete genome sequence of Corynebacterium casei LMG S-19264T (=DSM 44701T), isolated from a smear-ripened cheese.</title>
        <authorList>
            <consortium name="US DOE Joint Genome Institute (JGI-PGF)"/>
            <person name="Walter F."/>
            <person name="Albersmeier A."/>
            <person name="Kalinowski J."/>
            <person name="Ruckert C."/>
        </authorList>
    </citation>
    <scope>NUCLEOTIDE SEQUENCE</scope>
    <source>
        <strain evidence="2">JCM 3313</strain>
    </source>
</reference>
<dbReference type="InterPro" id="IPR017938">
    <property type="entry name" value="Riboflavin_synthase-like_b-brl"/>
</dbReference>
<dbReference type="Pfam" id="PF04954">
    <property type="entry name" value="SIP"/>
    <property type="match status" value="1"/>
</dbReference>
<dbReference type="Gene3D" id="2.40.30.10">
    <property type="entry name" value="Translation factors"/>
    <property type="match status" value="1"/>
</dbReference>
<gene>
    <name evidence="2" type="ORF">GCM10010185_26540</name>
</gene>
<evidence type="ECO:0000259" key="1">
    <source>
        <dbReference type="PROSITE" id="PS51384"/>
    </source>
</evidence>
<comment type="caution">
    <text evidence="2">The sequence shown here is derived from an EMBL/GenBank/DDBJ whole genome shotgun (WGS) entry which is preliminary data.</text>
</comment>
<sequence length="281" mass="31055">MLALHVTHVERVTPHVVRVSFTGPGLEEFPIWPDQQLKLLFPRPGHGLPELSYTEDEHGMGWYRAFTSVPEQRRPWMRSYTVRRYDPLRQEIAVDFVLHDHGAGPATRWAASARPGDTIGRYGPAAAYARPLGAADWYLFAGDETAVPAIATLVASLPPATPATAVIEVRDEAEEQRLPTRARLSVRWVHRGDQPPGLGDGLLRAVRATDFPPGEGRAWVAGEAGVVRAIRAHLVRERGLPKRAVDFSGYWRLRLTQDDAPTEEDLAEAREKLAATGEGTA</sequence>
<organism evidence="2 3">
    <name type="scientific">Saccharothrix coeruleofusca</name>
    <dbReference type="NCBI Taxonomy" id="33919"/>
    <lineage>
        <taxon>Bacteria</taxon>
        <taxon>Bacillati</taxon>
        <taxon>Actinomycetota</taxon>
        <taxon>Actinomycetes</taxon>
        <taxon>Pseudonocardiales</taxon>
        <taxon>Pseudonocardiaceae</taxon>
        <taxon>Saccharothrix</taxon>
    </lineage>
</organism>
<dbReference type="RefSeq" id="WP_189223526.1">
    <property type="nucleotide sequence ID" value="NZ_BMRG01000004.1"/>
</dbReference>
<dbReference type="Proteomes" id="UP000639606">
    <property type="component" value="Unassembled WGS sequence"/>
</dbReference>
<dbReference type="PANTHER" id="PTHR30157:SF0">
    <property type="entry name" value="NADPH-DEPENDENT FERRIC-CHELATE REDUCTASE"/>
    <property type="match status" value="1"/>
</dbReference>
<evidence type="ECO:0000313" key="3">
    <source>
        <dbReference type="Proteomes" id="UP000639606"/>
    </source>
</evidence>
<dbReference type="InterPro" id="IPR017927">
    <property type="entry name" value="FAD-bd_FR_type"/>
</dbReference>
<dbReference type="InterPro" id="IPR039374">
    <property type="entry name" value="SIP_fam"/>
</dbReference>
<name>A0A918AMR6_9PSEU</name>
<protein>
    <submittedName>
        <fullName evidence="2">Siderophore-interacting protein</fullName>
    </submittedName>
</protein>
<dbReference type="InterPro" id="IPR039261">
    <property type="entry name" value="FNR_nucleotide-bd"/>
</dbReference>
<accession>A0A918AMR6</accession>
<proteinExistence type="predicted"/>
<dbReference type="CDD" id="cd06193">
    <property type="entry name" value="siderophore_interacting"/>
    <property type="match status" value="1"/>
</dbReference>
<reference evidence="2" key="2">
    <citation type="submission" date="2020-09" db="EMBL/GenBank/DDBJ databases">
        <authorList>
            <person name="Sun Q."/>
            <person name="Ohkuma M."/>
        </authorList>
    </citation>
    <scope>NUCLEOTIDE SEQUENCE</scope>
    <source>
        <strain evidence="2">JCM 3313</strain>
    </source>
</reference>
<dbReference type="Gene3D" id="3.40.50.80">
    <property type="entry name" value="Nucleotide-binding domain of ferredoxin-NADP reductase (FNR) module"/>
    <property type="match status" value="1"/>
</dbReference>
<dbReference type="GO" id="GO:0016491">
    <property type="term" value="F:oxidoreductase activity"/>
    <property type="evidence" value="ECO:0007669"/>
    <property type="project" value="InterPro"/>
</dbReference>
<dbReference type="SUPFAM" id="SSF63380">
    <property type="entry name" value="Riboflavin synthase domain-like"/>
    <property type="match status" value="1"/>
</dbReference>
<dbReference type="PANTHER" id="PTHR30157">
    <property type="entry name" value="FERRIC REDUCTASE, NADPH-DEPENDENT"/>
    <property type="match status" value="1"/>
</dbReference>
<dbReference type="Pfam" id="PF08021">
    <property type="entry name" value="FAD_binding_9"/>
    <property type="match status" value="1"/>
</dbReference>
<dbReference type="InterPro" id="IPR007037">
    <property type="entry name" value="SIP_rossman_dom"/>
</dbReference>
<dbReference type="PROSITE" id="PS51384">
    <property type="entry name" value="FAD_FR"/>
    <property type="match status" value="1"/>
</dbReference>
<feature type="domain" description="FAD-binding FR-type" evidence="1">
    <location>
        <begin position="1"/>
        <end position="131"/>
    </location>
</feature>